<evidence type="ECO:0000313" key="2">
    <source>
        <dbReference type="EMBL" id="KAK1377491.1"/>
    </source>
</evidence>
<keyword evidence="3" id="KW-1185">Reference proteome</keyword>
<keyword evidence="1" id="KW-1133">Transmembrane helix</keyword>
<gene>
    <name evidence="2" type="ORF">POM88_024235</name>
</gene>
<feature type="transmembrane region" description="Helical" evidence="1">
    <location>
        <begin position="47"/>
        <end position="66"/>
    </location>
</feature>
<reference evidence="2" key="1">
    <citation type="submission" date="2023-02" db="EMBL/GenBank/DDBJ databases">
        <title>Genome of toxic invasive species Heracleum sosnowskyi carries increased number of genes despite the absence of recent whole-genome duplications.</title>
        <authorList>
            <person name="Schelkunov M."/>
            <person name="Shtratnikova V."/>
            <person name="Makarenko M."/>
            <person name="Klepikova A."/>
            <person name="Omelchenko D."/>
            <person name="Novikova G."/>
            <person name="Obukhova E."/>
            <person name="Bogdanov V."/>
            <person name="Penin A."/>
            <person name="Logacheva M."/>
        </authorList>
    </citation>
    <scope>NUCLEOTIDE SEQUENCE</scope>
    <source>
        <strain evidence="2">Hsosn_3</strain>
        <tissue evidence="2">Leaf</tissue>
    </source>
</reference>
<protein>
    <submittedName>
        <fullName evidence="2">Membrane protein ycf1</fullName>
    </submittedName>
</protein>
<name>A0AAD8ML88_9APIA</name>
<dbReference type="AlphaFoldDB" id="A0AAD8ML88"/>
<feature type="transmembrane region" description="Helical" evidence="1">
    <location>
        <begin position="20"/>
        <end position="40"/>
    </location>
</feature>
<evidence type="ECO:0000256" key="1">
    <source>
        <dbReference type="SAM" id="Phobius"/>
    </source>
</evidence>
<proteinExistence type="predicted"/>
<keyword evidence="1" id="KW-0812">Transmembrane</keyword>
<keyword evidence="1" id="KW-0472">Membrane</keyword>
<dbReference type="PANTHER" id="PTHR34205">
    <property type="entry name" value="TRANSMEMBRANE PROTEIN"/>
    <property type="match status" value="1"/>
</dbReference>
<dbReference type="InterPro" id="IPR009305">
    <property type="entry name" value="Mpo1-like"/>
</dbReference>
<accession>A0AAD8ML88</accession>
<evidence type="ECO:0000313" key="3">
    <source>
        <dbReference type="Proteomes" id="UP001237642"/>
    </source>
</evidence>
<dbReference type="Proteomes" id="UP001237642">
    <property type="component" value="Unassembled WGS sequence"/>
</dbReference>
<sequence length="112" mass="13181">MNFRNMDEFWPYFLTQHSKRATRMLHFAGTSTSLLCLIYSLMFDLRYLLCVPVVAYGVAWYSHFFVERNVPASFDYPLWSFLCDMKMCGFILTAQMDKEIKRLGKKPVPGDN</sequence>
<dbReference type="EMBL" id="JAUIZM010000006">
    <property type="protein sequence ID" value="KAK1377491.1"/>
    <property type="molecule type" value="Genomic_DNA"/>
</dbReference>
<dbReference type="PANTHER" id="PTHR34205:SF2">
    <property type="entry name" value="DUF962 DOMAIN-CONTAINING PROTEIN"/>
    <property type="match status" value="1"/>
</dbReference>
<comment type="caution">
    <text evidence="2">The sequence shown here is derived from an EMBL/GenBank/DDBJ whole genome shotgun (WGS) entry which is preliminary data.</text>
</comment>
<reference evidence="2" key="2">
    <citation type="submission" date="2023-05" db="EMBL/GenBank/DDBJ databases">
        <authorList>
            <person name="Schelkunov M.I."/>
        </authorList>
    </citation>
    <scope>NUCLEOTIDE SEQUENCE</scope>
    <source>
        <strain evidence="2">Hsosn_3</strain>
        <tissue evidence="2">Leaf</tissue>
    </source>
</reference>
<dbReference type="Pfam" id="PF06127">
    <property type="entry name" value="Mpo1-like"/>
    <property type="match status" value="1"/>
</dbReference>
<organism evidence="2 3">
    <name type="scientific">Heracleum sosnowskyi</name>
    <dbReference type="NCBI Taxonomy" id="360622"/>
    <lineage>
        <taxon>Eukaryota</taxon>
        <taxon>Viridiplantae</taxon>
        <taxon>Streptophyta</taxon>
        <taxon>Embryophyta</taxon>
        <taxon>Tracheophyta</taxon>
        <taxon>Spermatophyta</taxon>
        <taxon>Magnoliopsida</taxon>
        <taxon>eudicotyledons</taxon>
        <taxon>Gunneridae</taxon>
        <taxon>Pentapetalae</taxon>
        <taxon>asterids</taxon>
        <taxon>campanulids</taxon>
        <taxon>Apiales</taxon>
        <taxon>Apiaceae</taxon>
        <taxon>Apioideae</taxon>
        <taxon>apioid superclade</taxon>
        <taxon>Tordylieae</taxon>
        <taxon>Tordyliinae</taxon>
        <taxon>Heracleum</taxon>
    </lineage>
</organism>